<proteinExistence type="inferred from homology"/>
<accession>A0A9P6VUF5</accession>
<comment type="similarity">
    <text evidence="1">Belongs to the RICTOR family.</text>
</comment>
<comment type="caution">
    <text evidence="5">The sequence shown here is derived from an EMBL/GenBank/DDBJ whole genome shotgun (WGS) entry which is preliminary data.</text>
</comment>
<dbReference type="InterPro" id="IPR028267">
    <property type="entry name" value="Pianissimo_N"/>
</dbReference>
<dbReference type="SMART" id="SM01307">
    <property type="entry name" value="RICTOR_M"/>
    <property type="match status" value="1"/>
</dbReference>
<dbReference type="Pfam" id="PF14666">
    <property type="entry name" value="RICTOR_M"/>
    <property type="match status" value="1"/>
</dbReference>
<evidence type="ECO:0000259" key="4">
    <source>
        <dbReference type="SMART" id="SM01310"/>
    </source>
</evidence>
<keyword evidence="6" id="KW-1185">Reference proteome</keyword>
<dbReference type="EMBL" id="PUHQ01000149">
    <property type="protein sequence ID" value="KAG0654436.1"/>
    <property type="molecule type" value="Genomic_DNA"/>
</dbReference>
<dbReference type="InterPro" id="IPR016024">
    <property type="entry name" value="ARM-type_fold"/>
</dbReference>
<dbReference type="InterPro" id="IPR029452">
    <property type="entry name" value="RICTOR_V"/>
</dbReference>
<dbReference type="GO" id="GO:0031932">
    <property type="term" value="C:TORC2 complex"/>
    <property type="evidence" value="ECO:0007669"/>
    <property type="project" value="InterPro"/>
</dbReference>
<dbReference type="PANTHER" id="PTHR13298:SF11">
    <property type="entry name" value="RAPAMYCIN-INSENSITIVE COMPANION OF MTOR"/>
    <property type="match status" value="1"/>
</dbReference>
<dbReference type="InterPro" id="IPR028268">
    <property type="entry name" value="Pianissimo_fam"/>
</dbReference>
<dbReference type="Proteomes" id="UP000777482">
    <property type="component" value="Unassembled WGS sequence"/>
</dbReference>
<dbReference type="Pfam" id="PF14663">
    <property type="entry name" value="RasGEF_N_2"/>
    <property type="match status" value="1"/>
</dbReference>
<dbReference type="Pfam" id="PF14668">
    <property type="entry name" value="RICTOR_V"/>
    <property type="match status" value="1"/>
</dbReference>
<dbReference type="PANTHER" id="PTHR13298">
    <property type="entry name" value="CYTOSOLIC REGULATOR PIANISSIMO"/>
    <property type="match status" value="1"/>
</dbReference>
<evidence type="ECO:0000313" key="6">
    <source>
        <dbReference type="Proteomes" id="UP000777482"/>
    </source>
</evidence>
<organism evidence="5 6">
    <name type="scientific">Rhodotorula mucilaginosa</name>
    <name type="common">Yeast</name>
    <name type="synonym">Rhodotorula rubra</name>
    <dbReference type="NCBI Taxonomy" id="5537"/>
    <lineage>
        <taxon>Eukaryota</taxon>
        <taxon>Fungi</taxon>
        <taxon>Dikarya</taxon>
        <taxon>Basidiomycota</taxon>
        <taxon>Pucciniomycotina</taxon>
        <taxon>Microbotryomycetes</taxon>
        <taxon>Sporidiobolales</taxon>
        <taxon>Sporidiobolaceae</taxon>
        <taxon>Rhodotorula</taxon>
    </lineage>
</organism>
<evidence type="ECO:0000256" key="1">
    <source>
        <dbReference type="ARBA" id="ARBA00008878"/>
    </source>
</evidence>
<evidence type="ECO:0000313" key="5">
    <source>
        <dbReference type="EMBL" id="KAG0654436.1"/>
    </source>
</evidence>
<sequence>MLQRVQQELEDARNVVAGADELERRLEEGAPVESDVDLLAIRAVLAQARKDIPALEAQLARENDPAAAELPSLAQVANGVAGRETTADTSASSTSLAFNSHFGEAAAERRLEDWASQVALERDLDSLAHLQDAAQRIRTMDAVVEQIERDPTVNFALRVDRHLPSIMECLADAAGTQVRAGAYRLLRHLMVDASDAAQLTRHHLEYFLVKTLARDARFDFEKQHALRLVRAMVEHAGGKLHEARGIVPIGVLRAVIAIADAPEEKLRLAALEVLGELIVRNLALLVVSDGLRTVLEALSDSLLDFGRHAARLFLVAVDHPETRQWLRPGIDLEVVLAGFTEVYGSGALVLEKVKASAEIVAMLLKSWSGLFYLNINGRQAVTSLVDSLSNQSPGIRGVLLDMLLDVFSVRCRTISSSTRATKQAEDQMAPRRCNLVDQYLAILLLVFAEAGLADALATLATDQQDAATASKVSRLIATALPKLVALTLSFDTSDARRFASSTISSVDASRRRDPGTRLPRSFAESGSQISLQMAASQRQRVAAARRNAASRVDDITFRNLLLESEVLSTRSEVPWRCDILLDLVEGPLRDPRRLEEATKATKFMSRLLGFFHPYSLRYSDMPRTKSNEQWTRLACTLLETLLQTPEGYEYLAEDQMLRQIAESLFQIETVPTASGVESVFSVLRVERTLTRDYFKLLGALSRTEKGLRLLDQAKIFTAIHRIAELRNRDDLVVLVIQNLDYTLDGHARVFLGRALTSSFKHIRLVATRHLETLLSPVPSRLGDGGAPDWVVRLLVQQLYDSAPEIVRTVVGVLERICQDEHALDQVLALQPALELVGDLGSGLMTRFLSTTAGVRYLSSLDFIQQELHTWFEELNLQYMVDVELALAATFSRDELSSERHFDGHPPPHFYGELVRTEEGCKYLRAAGHLEDFAAIVSLHEDSDLDADYVVMLKAVLWALGHIGSSSPGLLLLDEYDLLTQIVQIAAFSPVFSLRGTATFALCLLTSTEEGAEILDELGWESVFDLYSRPVGLCVPTYLADYIATPLWDSPYVEAPLSLEFTPARSSLQREILISLANLSNHILASKSSRALSKLKMRHPAEFASPVMMRRAMQMLSEHQFRLTSRRFVLELFDAPLSPSLARKIARASRELVAGRANAGPPEDDDSYFAHDTPTRLRRRSSQMPSGVPESVLGAVEGDMTEDDTSSIDSTSKQVPTQVLTPLISIRGFLLA</sequence>
<reference evidence="5 6" key="1">
    <citation type="submission" date="2020-11" db="EMBL/GenBank/DDBJ databases">
        <title>Kefir isolates.</title>
        <authorList>
            <person name="Marcisauskas S."/>
            <person name="Kim Y."/>
            <person name="Blasche S."/>
        </authorList>
    </citation>
    <scope>NUCLEOTIDE SEQUENCE [LARGE SCALE GENOMIC DNA]</scope>
    <source>
        <strain evidence="5 6">KR</strain>
    </source>
</reference>
<dbReference type="SUPFAM" id="SSF48371">
    <property type="entry name" value="ARM repeat"/>
    <property type="match status" value="1"/>
</dbReference>
<feature type="domain" description="Rapamycin-insensitive companion of mTOR N-terminal" evidence="3">
    <location>
        <begin position="137"/>
        <end position="489"/>
    </location>
</feature>
<dbReference type="GO" id="GO:0038203">
    <property type="term" value="P:TORC2 signaling"/>
    <property type="evidence" value="ECO:0007669"/>
    <property type="project" value="TreeGrafter"/>
</dbReference>
<evidence type="ECO:0000259" key="3">
    <source>
        <dbReference type="SMART" id="SM01308"/>
    </source>
</evidence>
<dbReference type="InterPro" id="IPR011989">
    <property type="entry name" value="ARM-like"/>
</dbReference>
<dbReference type="OrthoDB" id="271111at2759"/>
<dbReference type="SMART" id="SM01303">
    <property type="entry name" value="RasGEF_N_2"/>
    <property type="match status" value="1"/>
</dbReference>
<gene>
    <name evidence="5" type="ORF">C6P46_001643</name>
</gene>
<dbReference type="InterPro" id="IPR029451">
    <property type="entry name" value="RICTOR_M"/>
</dbReference>
<feature type="domain" description="Rapamycin-insensitive companion of mTOR middle" evidence="2">
    <location>
        <begin position="552"/>
        <end position="776"/>
    </location>
</feature>
<dbReference type="SMART" id="SM01308">
    <property type="entry name" value="RICTOR_N"/>
    <property type="match status" value="1"/>
</dbReference>
<feature type="domain" description="Rapamycin-insensitive companion of mTOR" evidence="4">
    <location>
        <begin position="949"/>
        <end position="1021"/>
    </location>
</feature>
<protein>
    <submittedName>
        <fullName evidence="5">Uncharacterized protein</fullName>
    </submittedName>
</protein>
<dbReference type="AlphaFoldDB" id="A0A9P6VUF5"/>
<dbReference type="Pfam" id="PF14664">
    <property type="entry name" value="RICTOR_N"/>
    <property type="match status" value="1"/>
</dbReference>
<dbReference type="InterPro" id="IPR029453">
    <property type="entry name" value="Rictor_IV"/>
</dbReference>
<dbReference type="SMART" id="SM01310">
    <property type="entry name" value="RICTOR_V"/>
    <property type="match status" value="1"/>
</dbReference>
<dbReference type="Gene3D" id="1.25.10.10">
    <property type="entry name" value="Leucine-rich Repeat Variant"/>
    <property type="match status" value="1"/>
</dbReference>
<evidence type="ECO:0000259" key="2">
    <source>
        <dbReference type="SMART" id="SM01307"/>
    </source>
</evidence>
<name>A0A9P6VUF5_RHOMI</name>